<dbReference type="InterPro" id="IPR005119">
    <property type="entry name" value="LysR_subst-bd"/>
</dbReference>
<dbReference type="EMBL" id="JBEPMB010000004">
    <property type="protein sequence ID" value="MET3614557.1"/>
    <property type="molecule type" value="Genomic_DNA"/>
</dbReference>
<dbReference type="InterPro" id="IPR058163">
    <property type="entry name" value="LysR-type_TF_proteobact-type"/>
</dbReference>
<keyword evidence="4" id="KW-0804">Transcription</keyword>
<dbReference type="Proteomes" id="UP001549047">
    <property type="component" value="Unassembled WGS sequence"/>
</dbReference>
<evidence type="ECO:0000313" key="7">
    <source>
        <dbReference type="Proteomes" id="UP001549047"/>
    </source>
</evidence>
<dbReference type="CDD" id="cd08432">
    <property type="entry name" value="PBP2_GcdR_TrpI_HvrB_AmpR_like"/>
    <property type="match status" value="1"/>
</dbReference>
<reference evidence="6 7" key="1">
    <citation type="submission" date="2024-06" db="EMBL/GenBank/DDBJ databases">
        <title>Genomic Encyclopedia of Type Strains, Phase IV (KMG-IV): sequencing the most valuable type-strain genomes for metagenomic binning, comparative biology and taxonomic classification.</title>
        <authorList>
            <person name="Goeker M."/>
        </authorList>
    </citation>
    <scope>NUCLEOTIDE SEQUENCE [LARGE SCALE GENOMIC DNA]</scope>
    <source>
        <strain evidence="6 7">DSM 29780</strain>
    </source>
</reference>
<comment type="caution">
    <text evidence="6">The sequence shown here is derived from an EMBL/GenBank/DDBJ whole genome shotgun (WGS) entry which is preliminary data.</text>
</comment>
<evidence type="ECO:0000256" key="4">
    <source>
        <dbReference type="ARBA" id="ARBA00023163"/>
    </source>
</evidence>
<gene>
    <name evidence="6" type="ORF">ABID16_002894</name>
</gene>
<dbReference type="RefSeq" id="WP_354557053.1">
    <property type="nucleotide sequence ID" value="NZ_JBEPMB010000004.1"/>
</dbReference>
<comment type="similarity">
    <text evidence="1">Belongs to the LysR transcriptional regulatory family.</text>
</comment>
<dbReference type="InterPro" id="IPR036388">
    <property type="entry name" value="WH-like_DNA-bd_sf"/>
</dbReference>
<organism evidence="6 7">
    <name type="scientific">Rhizobium aquaticum</name>
    <dbReference type="NCBI Taxonomy" id="1549636"/>
    <lineage>
        <taxon>Bacteria</taxon>
        <taxon>Pseudomonadati</taxon>
        <taxon>Pseudomonadota</taxon>
        <taxon>Alphaproteobacteria</taxon>
        <taxon>Hyphomicrobiales</taxon>
        <taxon>Rhizobiaceae</taxon>
        <taxon>Rhizobium/Agrobacterium group</taxon>
        <taxon>Rhizobium</taxon>
    </lineage>
</organism>
<dbReference type="InterPro" id="IPR036390">
    <property type="entry name" value="WH_DNA-bd_sf"/>
</dbReference>
<dbReference type="SUPFAM" id="SSF53850">
    <property type="entry name" value="Periplasmic binding protein-like II"/>
    <property type="match status" value="1"/>
</dbReference>
<keyword evidence="2" id="KW-0805">Transcription regulation</keyword>
<evidence type="ECO:0000313" key="6">
    <source>
        <dbReference type="EMBL" id="MET3614557.1"/>
    </source>
</evidence>
<dbReference type="PRINTS" id="PR00039">
    <property type="entry name" value="HTHLYSR"/>
</dbReference>
<dbReference type="PROSITE" id="PS50931">
    <property type="entry name" value="HTH_LYSR"/>
    <property type="match status" value="1"/>
</dbReference>
<name>A0ABV2J1C9_9HYPH</name>
<accession>A0ABV2J1C9</accession>
<dbReference type="InterPro" id="IPR000847">
    <property type="entry name" value="LysR_HTH_N"/>
</dbReference>
<dbReference type="Gene3D" id="1.10.10.10">
    <property type="entry name" value="Winged helix-like DNA-binding domain superfamily/Winged helix DNA-binding domain"/>
    <property type="match status" value="1"/>
</dbReference>
<evidence type="ECO:0000256" key="3">
    <source>
        <dbReference type="ARBA" id="ARBA00023125"/>
    </source>
</evidence>
<protein>
    <submittedName>
        <fullName evidence="6">LysR family glycine cleavage system transcriptional activator</fullName>
    </submittedName>
</protein>
<evidence type="ECO:0000256" key="1">
    <source>
        <dbReference type="ARBA" id="ARBA00009437"/>
    </source>
</evidence>
<sequence length="311" mass="34585">MLFIPGTRALKTLLAARRHLNFTRAADELGLTPAAVSHQIKEIEDQLGAILFHRAGRSLRLTEAGTLFCDAAEDSIETLTRAASRIQKLSRGSTALRISVPVELATKWLMLKVVQFRRLNPGIDLRFDISYDTRNFDLDDIDIAIRFGTGHYDGLRSEHLFGNVIVPVCSPRLLNAERPLKEPRDLLQHTLAHVEWSGQGITWPNWNTWMAAAGVPDFDDRSVLSFSSSSDAIEAALSGVAVALADFAIVANDLAEGRLVQPFELGIRIPAEFAYFLVYPEASANDPRILAFREWILGEAQQIELQERPLS</sequence>
<dbReference type="Pfam" id="PF03466">
    <property type="entry name" value="LysR_substrate"/>
    <property type="match status" value="1"/>
</dbReference>
<keyword evidence="7" id="KW-1185">Reference proteome</keyword>
<keyword evidence="3" id="KW-0238">DNA-binding</keyword>
<evidence type="ECO:0000259" key="5">
    <source>
        <dbReference type="PROSITE" id="PS50931"/>
    </source>
</evidence>
<evidence type="ECO:0000256" key="2">
    <source>
        <dbReference type="ARBA" id="ARBA00023015"/>
    </source>
</evidence>
<dbReference type="SUPFAM" id="SSF46785">
    <property type="entry name" value="Winged helix' DNA-binding domain"/>
    <property type="match status" value="1"/>
</dbReference>
<dbReference type="PANTHER" id="PTHR30537:SF26">
    <property type="entry name" value="GLYCINE CLEAVAGE SYSTEM TRANSCRIPTIONAL ACTIVATOR"/>
    <property type="match status" value="1"/>
</dbReference>
<feature type="domain" description="HTH lysR-type" evidence="5">
    <location>
        <begin position="5"/>
        <end position="62"/>
    </location>
</feature>
<dbReference type="PANTHER" id="PTHR30537">
    <property type="entry name" value="HTH-TYPE TRANSCRIPTIONAL REGULATOR"/>
    <property type="match status" value="1"/>
</dbReference>
<proteinExistence type="inferred from homology"/>
<dbReference type="Gene3D" id="3.40.190.10">
    <property type="entry name" value="Periplasmic binding protein-like II"/>
    <property type="match status" value="2"/>
</dbReference>
<dbReference type="Pfam" id="PF00126">
    <property type="entry name" value="HTH_1"/>
    <property type="match status" value="1"/>
</dbReference>